<feature type="region of interest" description="Disordered" evidence="5">
    <location>
        <begin position="151"/>
        <end position="216"/>
    </location>
</feature>
<dbReference type="InterPro" id="IPR052816">
    <property type="entry name" value="Peroxisomal_Membrane_PEX28-32"/>
</dbReference>
<organism evidence="7 8">
    <name type="scientific">Hydnomerulius pinastri MD-312</name>
    <dbReference type="NCBI Taxonomy" id="994086"/>
    <lineage>
        <taxon>Eukaryota</taxon>
        <taxon>Fungi</taxon>
        <taxon>Dikarya</taxon>
        <taxon>Basidiomycota</taxon>
        <taxon>Agaricomycotina</taxon>
        <taxon>Agaricomycetes</taxon>
        <taxon>Agaricomycetidae</taxon>
        <taxon>Boletales</taxon>
        <taxon>Boletales incertae sedis</taxon>
        <taxon>Leucogyrophana</taxon>
    </lineage>
</organism>
<proteinExistence type="predicted"/>
<dbReference type="GO" id="GO:0005778">
    <property type="term" value="C:peroxisomal membrane"/>
    <property type="evidence" value="ECO:0007669"/>
    <property type="project" value="TreeGrafter"/>
</dbReference>
<evidence type="ECO:0000256" key="2">
    <source>
        <dbReference type="ARBA" id="ARBA00022692"/>
    </source>
</evidence>
<dbReference type="HOGENOM" id="CLU_1277765_0_0_1"/>
<evidence type="ECO:0000256" key="1">
    <source>
        <dbReference type="ARBA" id="ARBA00004141"/>
    </source>
</evidence>
<evidence type="ECO:0000313" key="7">
    <source>
        <dbReference type="EMBL" id="KIJ60187.1"/>
    </source>
</evidence>
<dbReference type="EMBL" id="KN839875">
    <property type="protein sequence ID" value="KIJ60187.1"/>
    <property type="molecule type" value="Genomic_DNA"/>
</dbReference>
<dbReference type="OrthoDB" id="74314at2759"/>
<keyword evidence="2" id="KW-0812">Transmembrane</keyword>
<feature type="signal peptide" evidence="6">
    <location>
        <begin position="1"/>
        <end position="26"/>
    </location>
</feature>
<reference evidence="7 8" key="1">
    <citation type="submission" date="2014-04" db="EMBL/GenBank/DDBJ databases">
        <title>Evolutionary Origins and Diversification of the Mycorrhizal Mutualists.</title>
        <authorList>
            <consortium name="DOE Joint Genome Institute"/>
            <consortium name="Mycorrhizal Genomics Consortium"/>
            <person name="Kohler A."/>
            <person name="Kuo A."/>
            <person name="Nagy L.G."/>
            <person name="Floudas D."/>
            <person name="Copeland A."/>
            <person name="Barry K.W."/>
            <person name="Cichocki N."/>
            <person name="Veneault-Fourrey C."/>
            <person name="LaButti K."/>
            <person name="Lindquist E.A."/>
            <person name="Lipzen A."/>
            <person name="Lundell T."/>
            <person name="Morin E."/>
            <person name="Murat C."/>
            <person name="Riley R."/>
            <person name="Ohm R."/>
            <person name="Sun H."/>
            <person name="Tunlid A."/>
            <person name="Henrissat B."/>
            <person name="Grigoriev I.V."/>
            <person name="Hibbett D.S."/>
            <person name="Martin F."/>
        </authorList>
    </citation>
    <scope>NUCLEOTIDE SEQUENCE [LARGE SCALE GENOMIC DNA]</scope>
    <source>
        <strain evidence="7 8">MD-312</strain>
    </source>
</reference>
<evidence type="ECO:0000256" key="5">
    <source>
        <dbReference type="SAM" id="MobiDB-lite"/>
    </source>
</evidence>
<feature type="compositionally biased region" description="Low complexity" evidence="5">
    <location>
        <begin position="22"/>
        <end position="53"/>
    </location>
</feature>
<feature type="region of interest" description="Disordered" evidence="5">
    <location>
        <begin position="22"/>
        <end position="57"/>
    </location>
</feature>
<keyword evidence="8" id="KW-1185">Reference proteome</keyword>
<feature type="compositionally biased region" description="Pro residues" evidence="5">
    <location>
        <begin position="196"/>
        <end position="207"/>
    </location>
</feature>
<feature type="compositionally biased region" description="Low complexity" evidence="5">
    <location>
        <begin position="170"/>
        <end position="195"/>
    </location>
</feature>
<keyword evidence="6" id="KW-0732">Signal</keyword>
<feature type="chain" id="PRO_5002205194" evidence="6">
    <location>
        <begin position="27"/>
        <end position="216"/>
    </location>
</feature>
<evidence type="ECO:0000256" key="6">
    <source>
        <dbReference type="SAM" id="SignalP"/>
    </source>
</evidence>
<dbReference type="AlphaFoldDB" id="A0A0C9WAL2"/>
<keyword evidence="4" id="KW-0472">Membrane</keyword>
<keyword evidence="3" id="KW-1133">Transmembrane helix</keyword>
<evidence type="ECO:0000256" key="4">
    <source>
        <dbReference type="ARBA" id="ARBA00023136"/>
    </source>
</evidence>
<name>A0A0C9WAL2_9AGAM</name>
<accession>A0A0C9WAL2</accession>
<evidence type="ECO:0000256" key="3">
    <source>
        <dbReference type="ARBA" id="ARBA00022989"/>
    </source>
</evidence>
<evidence type="ECO:0000313" key="8">
    <source>
        <dbReference type="Proteomes" id="UP000053820"/>
    </source>
</evidence>
<sequence length="216" mass="23074">MSPTKSAFFLFPQLLLSSSLPTSTSTQSATPSPSTTSSSTSNSTSTANPRSPSHILLSTRDPLSLPIMTSECRRFVAKIRSVFWLQDRVDEVIVWKQGWKRTTAWLAVYGFICVMLAYYPDPGKPSVRMNVSEGTIDWQANIQAIQNLIGALSQPPVPPPPSLTHSHFKSASTSTSTIPPSSPSPSSDPSAAAATPPTPDPTPPLLMLPPSASHSS</sequence>
<dbReference type="GO" id="GO:0007031">
    <property type="term" value="P:peroxisome organization"/>
    <property type="evidence" value="ECO:0007669"/>
    <property type="project" value="TreeGrafter"/>
</dbReference>
<dbReference type="PANTHER" id="PTHR28304:SF2">
    <property type="entry name" value="PEROXISOMAL MEMBRANE PROTEIN PEX29"/>
    <property type="match status" value="1"/>
</dbReference>
<dbReference type="PANTHER" id="PTHR28304">
    <property type="entry name" value="PEROXISOMAL MEMBRANE PROTEIN PEX29"/>
    <property type="match status" value="1"/>
</dbReference>
<protein>
    <submittedName>
        <fullName evidence="7">Unplaced genomic scaffold scaffold_41, whole genome shotgun sequence</fullName>
    </submittedName>
</protein>
<gene>
    <name evidence="7" type="ORF">HYDPIDRAFT_32453</name>
</gene>
<dbReference type="Proteomes" id="UP000053820">
    <property type="component" value="Unassembled WGS sequence"/>
</dbReference>
<comment type="subcellular location">
    <subcellularLocation>
        <location evidence="1">Membrane</location>
        <topology evidence="1">Multi-pass membrane protein</topology>
    </subcellularLocation>
</comment>